<feature type="domain" description="Ketopantoate reductase C-terminal" evidence="5">
    <location>
        <begin position="182"/>
        <end position="304"/>
    </location>
</feature>
<protein>
    <recommendedName>
        <fullName evidence="8">2-dehydropantoate 2-reductase</fullName>
    </recommendedName>
</protein>
<dbReference type="InterPro" id="IPR051402">
    <property type="entry name" value="KPR-Related"/>
</dbReference>
<comment type="similarity">
    <text evidence="1">Belongs to the ketopantoate reductase family.</text>
</comment>
<evidence type="ECO:0000313" key="6">
    <source>
        <dbReference type="EMBL" id="KAJ8902094.1"/>
    </source>
</evidence>
<dbReference type="Pfam" id="PF02558">
    <property type="entry name" value="ApbA"/>
    <property type="match status" value="1"/>
</dbReference>
<reference evidence="6 7" key="1">
    <citation type="journal article" date="2023" name="Nat. Commun.">
        <title>Origin of minicircular mitochondrial genomes in red algae.</title>
        <authorList>
            <person name="Lee Y."/>
            <person name="Cho C.H."/>
            <person name="Lee Y.M."/>
            <person name="Park S.I."/>
            <person name="Yang J.H."/>
            <person name="West J.A."/>
            <person name="Bhattacharya D."/>
            <person name="Yoon H.S."/>
        </authorList>
    </citation>
    <scope>NUCLEOTIDE SEQUENCE [LARGE SCALE GENOMIC DNA]</scope>
    <source>
        <strain evidence="6 7">CCMP1338</strain>
        <tissue evidence="6">Whole cell</tissue>
    </source>
</reference>
<feature type="domain" description="Ketopantoate reductase N-terminal" evidence="4">
    <location>
        <begin position="3"/>
        <end position="155"/>
    </location>
</feature>
<gene>
    <name evidence="6" type="ORF">NDN08_006502</name>
</gene>
<evidence type="ECO:0000313" key="7">
    <source>
        <dbReference type="Proteomes" id="UP001157974"/>
    </source>
</evidence>
<evidence type="ECO:0000256" key="3">
    <source>
        <dbReference type="ARBA" id="ARBA00023002"/>
    </source>
</evidence>
<dbReference type="GO" id="GO:0008677">
    <property type="term" value="F:2-dehydropantoate 2-reductase activity"/>
    <property type="evidence" value="ECO:0007669"/>
    <property type="project" value="InterPro"/>
</dbReference>
<name>A0AAV8UJ86_9RHOD</name>
<dbReference type="NCBIfam" id="TIGR00745">
    <property type="entry name" value="apbA_panE"/>
    <property type="match status" value="1"/>
</dbReference>
<evidence type="ECO:0008006" key="8">
    <source>
        <dbReference type="Google" id="ProtNLM"/>
    </source>
</evidence>
<dbReference type="InterPro" id="IPR013332">
    <property type="entry name" value="KPR_N"/>
</dbReference>
<keyword evidence="7" id="KW-1185">Reference proteome</keyword>
<dbReference type="FunFam" id="1.10.1040.10:FF:000017">
    <property type="entry name" value="2-dehydropantoate 2-reductase"/>
    <property type="match status" value="1"/>
</dbReference>
<dbReference type="PANTHER" id="PTHR21708">
    <property type="entry name" value="PROBABLE 2-DEHYDROPANTOATE 2-REDUCTASE"/>
    <property type="match status" value="1"/>
</dbReference>
<evidence type="ECO:0000256" key="2">
    <source>
        <dbReference type="ARBA" id="ARBA00022857"/>
    </source>
</evidence>
<keyword evidence="3" id="KW-0560">Oxidoreductase</keyword>
<dbReference type="Gene3D" id="1.10.1040.10">
    <property type="entry name" value="N-(1-d-carboxylethyl)-l-norvaline Dehydrogenase, domain 2"/>
    <property type="match status" value="1"/>
</dbReference>
<keyword evidence="2" id="KW-0521">NADP</keyword>
<evidence type="ECO:0000259" key="4">
    <source>
        <dbReference type="Pfam" id="PF02558"/>
    </source>
</evidence>
<dbReference type="InterPro" id="IPR036291">
    <property type="entry name" value="NAD(P)-bd_dom_sf"/>
</dbReference>
<dbReference type="GO" id="GO:0015940">
    <property type="term" value="P:pantothenate biosynthetic process"/>
    <property type="evidence" value="ECO:0007669"/>
    <property type="project" value="InterPro"/>
</dbReference>
<dbReference type="PANTHER" id="PTHR21708:SF26">
    <property type="entry name" value="2-DEHYDROPANTOATE 2-REDUCTASE"/>
    <property type="match status" value="1"/>
</dbReference>
<evidence type="ECO:0000256" key="1">
    <source>
        <dbReference type="ARBA" id="ARBA00007870"/>
    </source>
</evidence>
<dbReference type="GO" id="GO:0005737">
    <property type="term" value="C:cytoplasm"/>
    <property type="evidence" value="ECO:0007669"/>
    <property type="project" value="TreeGrafter"/>
</dbReference>
<dbReference type="InterPro" id="IPR013328">
    <property type="entry name" value="6PGD_dom2"/>
</dbReference>
<dbReference type="InterPro" id="IPR003710">
    <property type="entry name" value="ApbA"/>
</dbReference>
<dbReference type="InterPro" id="IPR008927">
    <property type="entry name" value="6-PGluconate_DH-like_C_sf"/>
</dbReference>
<organism evidence="6 7">
    <name type="scientific">Rhodosorus marinus</name>
    <dbReference type="NCBI Taxonomy" id="101924"/>
    <lineage>
        <taxon>Eukaryota</taxon>
        <taxon>Rhodophyta</taxon>
        <taxon>Stylonematophyceae</taxon>
        <taxon>Stylonematales</taxon>
        <taxon>Stylonemataceae</taxon>
        <taxon>Rhodosorus</taxon>
    </lineage>
</organism>
<dbReference type="SUPFAM" id="SSF48179">
    <property type="entry name" value="6-phosphogluconate dehydrogenase C-terminal domain-like"/>
    <property type="match status" value="1"/>
</dbReference>
<dbReference type="Pfam" id="PF08546">
    <property type="entry name" value="ApbA_C"/>
    <property type="match status" value="1"/>
</dbReference>
<dbReference type="AlphaFoldDB" id="A0AAV8UJ86"/>
<dbReference type="Proteomes" id="UP001157974">
    <property type="component" value="Unassembled WGS sequence"/>
</dbReference>
<accession>A0AAV8UJ86</accession>
<sequence>MKVVVYGAGGVGAFYGSALLKGGCDVRFIARGKHLEAIQERGLRIKRSWEPDNDEVFSVEAVGDLNQLDGFVPDYVFVCVKYRDLEDVVEACRSLPDSVCFVPLLNGVDAVEILAAALGGPRVIAGACVIIAYVVEPGTIVVQDTRYTVLLGEWEGPSDSARVREICSLFTKGEVENEVMQDARQALWAKMLTMGALGPISAITRASVNEILAIPETRELLRETMQEIKSVAKAIGVELGNPIESIFKRLDISGARHDDATVSTLRDVMDGRPTEVEYLSGRIVHLGKLHNVPTPISSTLYAALLPQHLRASNSIPKP</sequence>
<dbReference type="EMBL" id="JAMWBK010000009">
    <property type="protein sequence ID" value="KAJ8902094.1"/>
    <property type="molecule type" value="Genomic_DNA"/>
</dbReference>
<dbReference type="SUPFAM" id="SSF51735">
    <property type="entry name" value="NAD(P)-binding Rossmann-fold domains"/>
    <property type="match status" value="1"/>
</dbReference>
<proteinExistence type="inferred from homology"/>
<comment type="caution">
    <text evidence="6">The sequence shown here is derived from an EMBL/GenBank/DDBJ whole genome shotgun (WGS) entry which is preliminary data.</text>
</comment>
<evidence type="ECO:0000259" key="5">
    <source>
        <dbReference type="Pfam" id="PF08546"/>
    </source>
</evidence>
<dbReference type="InterPro" id="IPR013752">
    <property type="entry name" value="KPA_reductase"/>
</dbReference>
<dbReference type="Gene3D" id="3.40.50.720">
    <property type="entry name" value="NAD(P)-binding Rossmann-like Domain"/>
    <property type="match status" value="1"/>
</dbReference>